<comment type="pathway">
    <text evidence="2 6">One-carbon metabolism; tetrahydrofolate interconversion.</text>
</comment>
<gene>
    <name evidence="7" type="ORF">CQA63_00955</name>
</gene>
<comment type="cofactor">
    <cofactor evidence="1 6">
        <name>FAD</name>
        <dbReference type="ChEBI" id="CHEBI:57692"/>
    </cofactor>
</comment>
<dbReference type="GO" id="GO:0035999">
    <property type="term" value="P:tetrahydrofolate interconversion"/>
    <property type="evidence" value="ECO:0007669"/>
    <property type="project" value="UniProtKB-UniPathway"/>
</dbReference>
<keyword evidence="4 6" id="KW-0274">FAD</keyword>
<dbReference type="UniPathway" id="UPA00193"/>
<keyword evidence="5 6" id="KW-0560">Oxidoreductase</keyword>
<dbReference type="AlphaFoldDB" id="A0A3D8I8K3"/>
<sequence>MFGIEFLPRSLHEDKTTIQLMREGALAYLKKQVDFILIPTNPRQVPSVDSLLASYALKQAIDDISFIPTLSGAHYVGQSGVEQFYAQLLALRYANFKHIAIIGGERHNQESMTSKAMIHAIRQELGEEIYIISGSGSLEDNIGKAKLQEKLQAGVNAIITQPLFEAKTAKAFLKTFRDITHTGGYEVQVFLGVFGIFHIKSALSINEANLGFKIPQSYIESMGLNQAKQSYERLWQDMQQVAKEYQASLYLSTPKHNDLRAYGG</sequence>
<evidence type="ECO:0000256" key="2">
    <source>
        <dbReference type="ARBA" id="ARBA00004777"/>
    </source>
</evidence>
<comment type="similarity">
    <text evidence="6">Belongs to the methylenetetrahydrofolate reductase family.</text>
</comment>
<dbReference type="EMBL" id="NXLR01000001">
    <property type="protein sequence ID" value="RDU61104.1"/>
    <property type="molecule type" value="Genomic_DNA"/>
</dbReference>
<protein>
    <recommendedName>
        <fullName evidence="6">Methylenetetrahydrofolate reductase</fullName>
    </recommendedName>
</protein>
<evidence type="ECO:0000256" key="5">
    <source>
        <dbReference type="ARBA" id="ARBA00023002"/>
    </source>
</evidence>
<proteinExistence type="inferred from homology"/>
<evidence type="ECO:0000256" key="4">
    <source>
        <dbReference type="ARBA" id="ARBA00022827"/>
    </source>
</evidence>
<dbReference type="InterPro" id="IPR003171">
    <property type="entry name" value="Mehydrof_redctse-like"/>
</dbReference>
<dbReference type="Proteomes" id="UP000256599">
    <property type="component" value="Unassembled WGS sequence"/>
</dbReference>
<evidence type="ECO:0000256" key="1">
    <source>
        <dbReference type="ARBA" id="ARBA00001974"/>
    </source>
</evidence>
<evidence type="ECO:0000313" key="7">
    <source>
        <dbReference type="EMBL" id="RDU61104.1"/>
    </source>
</evidence>
<dbReference type="GO" id="GO:0004489">
    <property type="term" value="F:methylenetetrahydrofolate reductase [NAD(P)H] activity"/>
    <property type="evidence" value="ECO:0007669"/>
    <property type="project" value="InterPro"/>
</dbReference>
<dbReference type="OrthoDB" id="5323480at2"/>
<dbReference type="InterPro" id="IPR029041">
    <property type="entry name" value="FAD-linked_oxidoreductase-like"/>
</dbReference>
<reference evidence="7 8" key="1">
    <citation type="submission" date="2018-04" db="EMBL/GenBank/DDBJ databases">
        <title>Novel Campyloabacter and Helicobacter Species and Strains.</title>
        <authorList>
            <person name="Mannion A.J."/>
            <person name="Shen Z."/>
            <person name="Fox J.G."/>
        </authorList>
    </citation>
    <scope>NUCLEOTIDE SEQUENCE [LARGE SCALE GENOMIC DNA]</scope>
    <source>
        <strain evidence="7 8">MIT 98-6070</strain>
    </source>
</reference>
<dbReference type="RefSeq" id="WP_104699158.1">
    <property type="nucleotide sequence ID" value="NZ_FZPP01000003.1"/>
</dbReference>
<dbReference type="GO" id="GO:0006555">
    <property type="term" value="P:methionine metabolic process"/>
    <property type="evidence" value="ECO:0007669"/>
    <property type="project" value="InterPro"/>
</dbReference>
<keyword evidence="8" id="KW-1185">Reference proteome</keyword>
<keyword evidence="3 6" id="KW-0285">Flavoprotein</keyword>
<dbReference type="SUPFAM" id="SSF51730">
    <property type="entry name" value="FAD-linked oxidoreductase"/>
    <property type="match status" value="1"/>
</dbReference>
<name>A0A3D8I8K3_9HELI</name>
<comment type="caution">
    <text evidence="7">The sequence shown here is derived from an EMBL/GenBank/DDBJ whole genome shotgun (WGS) entry which is preliminary data.</text>
</comment>
<evidence type="ECO:0000313" key="8">
    <source>
        <dbReference type="Proteomes" id="UP000256599"/>
    </source>
</evidence>
<accession>A0A3D8I8K3</accession>
<dbReference type="Pfam" id="PF02219">
    <property type="entry name" value="MTHFR"/>
    <property type="match status" value="1"/>
</dbReference>
<dbReference type="Gene3D" id="3.20.20.220">
    <property type="match status" value="1"/>
</dbReference>
<evidence type="ECO:0000256" key="6">
    <source>
        <dbReference type="RuleBase" id="RU003862"/>
    </source>
</evidence>
<organism evidence="7 8">
    <name type="scientific">Helicobacter marmotae</name>
    <dbReference type="NCBI Taxonomy" id="152490"/>
    <lineage>
        <taxon>Bacteria</taxon>
        <taxon>Pseudomonadati</taxon>
        <taxon>Campylobacterota</taxon>
        <taxon>Epsilonproteobacteria</taxon>
        <taxon>Campylobacterales</taxon>
        <taxon>Helicobacteraceae</taxon>
        <taxon>Helicobacter</taxon>
    </lineage>
</organism>
<evidence type="ECO:0000256" key="3">
    <source>
        <dbReference type="ARBA" id="ARBA00022630"/>
    </source>
</evidence>